<evidence type="ECO:0000256" key="9">
    <source>
        <dbReference type="ARBA" id="ARBA00022998"/>
    </source>
</evidence>
<keyword evidence="9" id="KW-0115">cAMP biosynthesis</keyword>
<comment type="similarity">
    <text evidence="2">Belongs to the adenylyl cyclase class-3 family.</text>
</comment>
<dbReference type="GO" id="GO:0005737">
    <property type="term" value="C:cytoplasm"/>
    <property type="evidence" value="ECO:0007669"/>
    <property type="project" value="TreeGrafter"/>
</dbReference>
<dbReference type="Proteomes" id="UP001234581">
    <property type="component" value="Unassembled WGS sequence"/>
</dbReference>
<dbReference type="CDD" id="cd17214">
    <property type="entry name" value="RA_CYR1_like"/>
    <property type="match status" value="1"/>
</dbReference>
<dbReference type="PROSITE" id="PS51450">
    <property type="entry name" value="LRR"/>
    <property type="match status" value="5"/>
</dbReference>
<dbReference type="PROSITE" id="PS50200">
    <property type="entry name" value="RA"/>
    <property type="match status" value="1"/>
</dbReference>
<evidence type="ECO:0000256" key="13">
    <source>
        <dbReference type="SAM" id="MobiDB-lite"/>
    </source>
</evidence>
<dbReference type="Gene3D" id="3.60.40.10">
    <property type="entry name" value="PPM-type phosphatase domain"/>
    <property type="match status" value="1"/>
</dbReference>
<dbReference type="GO" id="GO:0046872">
    <property type="term" value="F:metal ion binding"/>
    <property type="evidence" value="ECO:0007669"/>
    <property type="project" value="UniProtKB-KW"/>
</dbReference>
<evidence type="ECO:0000259" key="15">
    <source>
        <dbReference type="PROSITE" id="PS50200"/>
    </source>
</evidence>
<dbReference type="SUPFAM" id="SSF54236">
    <property type="entry name" value="Ubiquitin-like"/>
    <property type="match status" value="1"/>
</dbReference>
<feature type="compositionally biased region" description="Low complexity" evidence="13">
    <location>
        <begin position="622"/>
        <end position="636"/>
    </location>
</feature>
<dbReference type="InterPro" id="IPR029787">
    <property type="entry name" value="Nucleotide_cyclase"/>
</dbReference>
<feature type="region of interest" description="Disordered" evidence="13">
    <location>
        <begin position="1449"/>
        <end position="1499"/>
    </location>
</feature>
<dbReference type="RefSeq" id="XP_058346322.1">
    <property type="nucleotide sequence ID" value="XM_058482755.1"/>
</dbReference>
<dbReference type="InterPro" id="IPR055414">
    <property type="entry name" value="LRR_R13L4/SHOC2-like"/>
</dbReference>
<dbReference type="Gene3D" id="3.80.10.10">
    <property type="entry name" value="Ribonuclease Inhibitor"/>
    <property type="match status" value="4"/>
</dbReference>
<evidence type="ECO:0000256" key="7">
    <source>
        <dbReference type="ARBA" id="ARBA00022737"/>
    </source>
</evidence>
<dbReference type="InterPro" id="IPR003591">
    <property type="entry name" value="Leu-rich_rpt_typical-subtyp"/>
</dbReference>
<dbReference type="Gene3D" id="3.10.20.90">
    <property type="entry name" value="Phosphatidylinositol 3-kinase Catalytic Subunit, Chain A, domain 1"/>
    <property type="match status" value="1"/>
</dbReference>
<reference evidence="17 18" key="1">
    <citation type="submission" date="2023-03" db="EMBL/GenBank/DDBJ databases">
        <title>Genome sequence of Lichtheimia ornata CBS 291.66.</title>
        <authorList>
            <person name="Mohabir J.T."/>
            <person name="Shea T.P."/>
            <person name="Kurbessoian T."/>
            <person name="Berby B."/>
            <person name="Fontaine J."/>
            <person name="Livny J."/>
            <person name="Gnirke A."/>
            <person name="Stajich J.E."/>
            <person name="Cuomo C.A."/>
        </authorList>
    </citation>
    <scope>NUCLEOTIDE SEQUENCE [LARGE SCALE GENOMIC DNA]</scope>
    <source>
        <strain evidence="17">CBS 291.66</strain>
    </source>
</reference>
<dbReference type="SUPFAM" id="SSF52058">
    <property type="entry name" value="L domain-like"/>
    <property type="match status" value="2"/>
</dbReference>
<feature type="region of interest" description="Disordered" evidence="13">
    <location>
        <begin position="13"/>
        <end position="58"/>
    </location>
</feature>
<dbReference type="CDD" id="cd00143">
    <property type="entry name" value="PP2Cc"/>
    <property type="match status" value="1"/>
</dbReference>
<comment type="catalytic activity">
    <reaction evidence="1">
        <text>ATP = 3',5'-cyclic AMP + diphosphate</text>
        <dbReference type="Rhea" id="RHEA:15389"/>
        <dbReference type="ChEBI" id="CHEBI:30616"/>
        <dbReference type="ChEBI" id="CHEBI:33019"/>
        <dbReference type="ChEBI" id="CHEBI:58165"/>
        <dbReference type="EC" id="4.6.1.1"/>
    </reaction>
</comment>
<dbReference type="CDD" id="cd07302">
    <property type="entry name" value="CHD"/>
    <property type="match status" value="1"/>
</dbReference>
<feature type="domain" description="Guanylate cyclase" evidence="14">
    <location>
        <begin position="1217"/>
        <end position="1353"/>
    </location>
</feature>
<dbReference type="PROSITE" id="PS51746">
    <property type="entry name" value="PPM_2"/>
    <property type="match status" value="1"/>
</dbReference>
<organism evidence="17 18">
    <name type="scientific">Lichtheimia ornata</name>
    <dbReference type="NCBI Taxonomy" id="688661"/>
    <lineage>
        <taxon>Eukaryota</taxon>
        <taxon>Fungi</taxon>
        <taxon>Fungi incertae sedis</taxon>
        <taxon>Mucoromycota</taxon>
        <taxon>Mucoromycotina</taxon>
        <taxon>Mucoromycetes</taxon>
        <taxon>Mucorales</taxon>
        <taxon>Lichtheimiaceae</taxon>
        <taxon>Lichtheimia</taxon>
    </lineage>
</organism>
<comment type="caution">
    <text evidence="17">The sequence shown here is derived from an EMBL/GenBank/DDBJ whole genome shotgun (WGS) entry which is preliminary data.</text>
</comment>
<evidence type="ECO:0000259" key="14">
    <source>
        <dbReference type="PROSITE" id="PS50125"/>
    </source>
</evidence>
<dbReference type="Pfam" id="PF23598">
    <property type="entry name" value="LRR_14"/>
    <property type="match status" value="1"/>
</dbReference>
<dbReference type="PANTHER" id="PTHR48051:SF1">
    <property type="entry name" value="RAS SUPPRESSOR PROTEIN 1"/>
    <property type="match status" value="1"/>
</dbReference>
<feature type="compositionally biased region" description="Polar residues" evidence="13">
    <location>
        <begin position="660"/>
        <end position="670"/>
    </location>
</feature>
<dbReference type="Pfam" id="PF13855">
    <property type="entry name" value="LRR_8"/>
    <property type="match status" value="1"/>
</dbReference>
<accession>A0AAD7V998</accession>
<dbReference type="SMART" id="SM00044">
    <property type="entry name" value="CYCc"/>
    <property type="match status" value="1"/>
</dbReference>
<evidence type="ECO:0000256" key="2">
    <source>
        <dbReference type="ARBA" id="ARBA00005381"/>
    </source>
</evidence>
<proteinExistence type="inferred from homology"/>
<name>A0AAD7V998_9FUNG</name>
<dbReference type="Gene3D" id="3.30.70.1230">
    <property type="entry name" value="Nucleotide cyclase"/>
    <property type="match status" value="1"/>
</dbReference>
<dbReference type="InterPro" id="IPR001611">
    <property type="entry name" value="Leu-rich_rpt"/>
</dbReference>
<dbReference type="GO" id="GO:0004016">
    <property type="term" value="F:adenylate cyclase activity"/>
    <property type="evidence" value="ECO:0007669"/>
    <property type="project" value="UniProtKB-EC"/>
</dbReference>
<keyword evidence="5" id="KW-0433">Leucine-rich repeat</keyword>
<dbReference type="InterPro" id="IPR032675">
    <property type="entry name" value="LRR_dom_sf"/>
</dbReference>
<evidence type="ECO:0000256" key="1">
    <source>
        <dbReference type="ARBA" id="ARBA00001593"/>
    </source>
</evidence>
<evidence type="ECO:0000256" key="10">
    <source>
        <dbReference type="ARBA" id="ARBA00023239"/>
    </source>
</evidence>
<dbReference type="SMART" id="SM00332">
    <property type="entry name" value="PP2Cc"/>
    <property type="match status" value="1"/>
</dbReference>
<gene>
    <name evidence="17" type="ORF">O0I10_002675</name>
</gene>
<feature type="region of interest" description="Disordered" evidence="13">
    <location>
        <begin position="616"/>
        <end position="686"/>
    </location>
</feature>
<dbReference type="SUPFAM" id="SSF55073">
    <property type="entry name" value="Nucleotide cyclase"/>
    <property type="match status" value="1"/>
</dbReference>
<evidence type="ECO:0000256" key="6">
    <source>
        <dbReference type="ARBA" id="ARBA00022723"/>
    </source>
</evidence>
<evidence type="ECO:0000256" key="11">
    <source>
        <dbReference type="ARBA" id="ARBA00032597"/>
    </source>
</evidence>
<dbReference type="InterPro" id="IPR001932">
    <property type="entry name" value="PPM-type_phosphatase-like_dom"/>
</dbReference>
<evidence type="ECO:0000256" key="5">
    <source>
        <dbReference type="ARBA" id="ARBA00022614"/>
    </source>
</evidence>
<feature type="domain" description="PPM-type phosphatase" evidence="16">
    <location>
        <begin position="890"/>
        <end position="1142"/>
    </location>
</feature>
<feature type="domain" description="Ras-associating" evidence="15">
    <location>
        <begin position="74"/>
        <end position="164"/>
    </location>
</feature>
<dbReference type="GeneID" id="83210091"/>
<dbReference type="FunFam" id="3.80.10.10:FF:001164">
    <property type="entry name" value="GH01279p"/>
    <property type="match status" value="1"/>
</dbReference>
<evidence type="ECO:0000313" key="18">
    <source>
        <dbReference type="Proteomes" id="UP001234581"/>
    </source>
</evidence>
<dbReference type="GO" id="GO:0006171">
    <property type="term" value="P:cAMP biosynthetic process"/>
    <property type="evidence" value="ECO:0007669"/>
    <property type="project" value="UniProtKB-KW"/>
</dbReference>
<dbReference type="PROSITE" id="PS50125">
    <property type="entry name" value="GUANYLATE_CYCLASE_2"/>
    <property type="match status" value="1"/>
</dbReference>
<dbReference type="SMART" id="SM00365">
    <property type="entry name" value="LRR_SD22"/>
    <property type="match status" value="4"/>
</dbReference>
<dbReference type="SUPFAM" id="SSF81606">
    <property type="entry name" value="PP2C-like"/>
    <property type="match status" value="1"/>
</dbReference>
<dbReference type="InterPro" id="IPR050216">
    <property type="entry name" value="LRR_domain-containing"/>
</dbReference>
<feature type="compositionally biased region" description="Low complexity" evidence="13">
    <location>
        <begin position="671"/>
        <end position="685"/>
    </location>
</feature>
<feature type="compositionally biased region" description="Polar residues" evidence="13">
    <location>
        <begin position="1449"/>
        <end position="1463"/>
    </location>
</feature>
<protein>
    <recommendedName>
        <fullName evidence="4">Adenylate cyclase</fullName>
        <ecNumber evidence="3">4.6.1.1</ecNumber>
    </recommendedName>
    <alternativeName>
        <fullName evidence="11">ATP pyrophosphate-lyase</fullName>
    </alternativeName>
    <alternativeName>
        <fullName evidence="12">Adenylyl cyclase</fullName>
    </alternativeName>
</protein>
<keyword evidence="6" id="KW-0479">Metal-binding</keyword>
<dbReference type="EC" id="4.6.1.1" evidence="3"/>
<evidence type="ECO:0000256" key="4">
    <source>
        <dbReference type="ARBA" id="ARBA00021420"/>
    </source>
</evidence>
<dbReference type="InterPro" id="IPR036457">
    <property type="entry name" value="PPM-type-like_dom_sf"/>
</dbReference>
<evidence type="ECO:0000256" key="8">
    <source>
        <dbReference type="ARBA" id="ARBA00022842"/>
    </source>
</evidence>
<dbReference type="Pfam" id="PF00560">
    <property type="entry name" value="LRR_1"/>
    <property type="match status" value="1"/>
</dbReference>
<feature type="region of interest" description="Disordered" evidence="13">
    <location>
        <begin position="1186"/>
        <end position="1205"/>
    </location>
</feature>
<dbReference type="InterPro" id="IPR001054">
    <property type="entry name" value="A/G_cyclase"/>
</dbReference>
<evidence type="ECO:0000313" key="17">
    <source>
        <dbReference type="EMBL" id="KAJ8661409.1"/>
    </source>
</evidence>
<dbReference type="EMBL" id="JARTCD010000008">
    <property type="protein sequence ID" value="KAJ8661409.1"/>
    <property type="molecule type" value="Genomic_DNA"/>
</dbReference>
<dbReference type="Pfam" id="PF00211">
    <property type="entry name" value="Guanylate_cyc"/>
    <property type="match status" value="1"/>
</dbReference>
<dbReference type="SMART" id="SM00314">
    <property type="entry name" value="RA"/>
    <property type="match status" value="1"/>
</dbReference>
<dbReference type="GO" id="GO:0035556">
    <property type="term" value="P:intracellular signal transduction"/>
    <property type="evidence" value="ECO:0007669"/>
    <property type="project" value="InterPro"/>
</dbReference>
<evidence type="ECO:0000256" key="3">
    <source>
        <dbReference type="ARBA" id="ARBA00012201"/>
    </source>
</evidence>
<dbReference type="PANTHER" id="PTHR48051">
    <property type="match status" value="1"/>
</dbReference>
<keyword evidence="18" id="KW-1185">Reference proteome</keyword>
<evidence type="ECO:0000256" key="12">
    <source>
        <dbReference type="ARBA" id="ARBA00032637"/>
    </source>
</evidence>
<dbReference type="SMART" id="SM00364">
    <property type="entry name" value="LRR_BAC"/>
    <property type="match status" value="11"/>
</dbReference>
<dbReference type="InterPro" id="IPR029071">
    <property type="entry name" value="Ubiquitin-like_domsf"/>
</dbReference>
<dbReference type="InterPro" id="IPR055071">
    <property type="entry name" value="RA_PHLPP-like"/>
</dbReference>
<dbReference type="InterPro" id="IPR000159">
    <property type="entry name" value="RA_dom"/>
</dbReference>
<keyword evidence="8" id="KW-0460">Magnesium</keyword>
<evidence type="ECO:0000259" key="16">
    <source>
        <dbReference type="PROSITE" id="PS51746"/>
    </source>
</evidence>
<dbReference type="SMART" id="SM00369">
    <property type="entry name" value="LRR_TYP"/>
    <property type="match status" value="12"/>
</dbReference>
<sequence>MEGIINPEHYYHMQSQHPTSGHPPNQESSEYWAPPDSWGVVQPHENTARKSVDDDADDDTLSLAESTRYELRKRNYFIRIFRMDGTFATLQLPLTVTAGEIVQKLASKFFMHDLSKLSLVIKRQKLERVLQPHERPIQIQKTLLEQMGYTEQDRIEDVGREDNSYLVRYIFGPNMDQMIHEAVDYNENQHNIDLQARNIQTIPISLYKYASRIISLDLSKNVHMDIPVDFIQMCRHLKQLWLANNEYMAVPPSIRYVRGLEHLNVSGNRLRDLDHAHLEEITGLKTLRAFNNRLETLPTSFKTFKHLTMLFISNNAFQTFPQIICEITSLTYLDISFNRIQSFPEEIGNLKNLVWLFAIANRLTGSLPSSFARLENLQELDIRQNHITSLDVLSKLPKLEILFVGYNAISIVRSEFKNLRQLKMIKNHLTQFNLAGESSSRPAEGHAMSVTGIPPPIACSYEGSMLTNLDLSSCMLTSLPEDVFLSTTLLEELILDNNTLNSIPSSIGALRRLLRLSVQNNFLDSLPSEISSLLELKTLHAQNNNMKELPKEIWLCASLQTLNCSSNLLETFPEPFSVPGSALQLPNMPPQTAAAAAATIAGAERGAADPITLQSLKHSGQGTVPGAGDATATTTTGRGGGGAGRSAILSKHRQQRSMDDSQSPQTSNMQSPPNFNPPSFFASPRNHPPPLSLSLRKLFLGDNRLTNDIWSPLMLFLELRTLNLSFNDLDEIPPEHLCHQHLYELYLSGNHLTSLPADDIEKLSYLRVLAVNGNKLQTLPAEIGKLRKLLVLDVGNNVLKYNIANWPYDWNWNWNLSLKFLNLSGNKRLEIKKTHPDVHSPKEKDLADFSALTRLRMLGLMDVTILGVSIPEESSDRRVRTTPSEVNNMAYGVADWVGSNEHLGTWDLVMPRFRNRDDECIFGLFDGRKSSRTGSKLAKYLNDSLTSHVEAELSKLKPDDTVVSALRRSFLAMEKGLGNELIEDKDTGASAVVCYIAGTKLFVANVGDAMAVISRNNGQASEITHKHIALNPSEIARIHQAGGYVSNTGKLNGEHRVSRGFGYFDMIPVMNANPYVATIELTENDEFVIMASKGLWERMNYQTAVDVARTEKDDLMAAAQKLRDFAITYGAEKDLMVMIIDVGDLFDKRDTRLRYARALGRGGAAADAAGMLLDDVPLGPGGLILGKNKRRGKEESPGDSTLARLDREVPPPINQVALVFTDIKSSTALWDTQPENMRSAIKIHDAVMRRTLRSVGGYEVKTEGDAFMVCFQNITSALLWCFTVQLQLLEADWPVGILASEEGREIDKDGVMLYRGLSVRMGIHWGTPVFERNPITSRMDYFGPVVNKASRICNAADGGQICVSSDVVAALKHLCPTMLDENDSAGSGGDNSTSPTSNYLVNRDIQQLKRLGFRVMELGMRRLKGLETPEMLSFVYPKQLAGRMIFDEPQQQQQQVAKRTPSSPRLAATADTSRTTSPRLEGDTSVEPSRVPSPAEEVEDIGGRTAVQNLEAEFSGYKAPAAATRPVNRSIDPVMVCSLSNLATRLESLTTGHVISRPPVMVDLLPNMTSATRVASETAIERMVESHIMNEATDDELLLLMENFVTRIENAVSALYLQKMGHFAHVLEKLGEAIDLDPSHLLHALQMYTDVTGLAADAHSSSP</sequence>
<feature type="compositionally biased region" description="Polar residues" evidence="13">
    <location>
        <begin position="13"/>
        <end position="29"/>
    </location>
</feature>
<keyword evidence="10" id="KW-0456">Lyase</keyword>
<dbReference type="Pfam" id="PF23010">
    <property type="entry name" value="RA_3"/>
    <property type="match status" value="1"/>
</dbReference>
<keyword evidence="7" id="KW-0677">Repeat</keyword>
<dbReference type="Pfam" id="PF00481">
    <property type="entry name" value="PP2C"/>
    <property type="match status" value="1"/>
</dbReference>